<evidence type="ECO:0000256" key="3">
    <source>
        <dbReference type="ARBA" id="ARBA00019696"/>
    </source>
</evidence>
<dbReference type="GO" id="GO:0010628">
    <property type="term" value="P:positive regulation of gene expression"/>
    <property type="evidence" value="ECO:0000318"/>
    <property type="project" value="GO_Central"/>
</dbReference>
<evidence type="ECO:0000313" key="9">
    <source>
        <dbReference type="Proteomes" id="UP000007110"/>
    </source>
</evidence>
<dbReference type="OrthoDB" id="9982951at2759"/>
<dbReference type="KEGG" id="spu:594548"/>
<evidence type="ECO:0000256" key="5">
    <source>
        <dbReference type="ARBA" id="ARBA00023163"/>
    </source>
</evidence>
<dbReference type="GeneID" id="594548"/>
<keyword evidence="9" id="KW-1185">Reference proteome</keyword>
<evidence type="ECO:0000256" key="6">
    <source>
        <dbReference type="ARBA" id="ARBA00023242"/>
    </source>
</evidence>
<evidence type="ECO:0000256" key="1">
    <source>
        <dbReference type="ARBA" id="ARBA00004123"/>
    </source>
</evidence>
<evidence type="ECO:0000256" key="2">
    <source>
        <dbReference type="ARBA" id="ARBA00010222"/>
    </source>
</evidence>
<protein>
    <recommendedName>
        <fullName evidence="3">Mediator of RNA polymerase II transcription subunit 23</fullName>
    </recommendedName>
    <alternativeName>
        <fullName evidence="7">Mediator complex subunit 23</fullName>
    </alternativeName>
</protein>
<organism evidence="8 9">
    <name type="scientific">Strongylocentrotus purpuratus</name>
    <name type="common">Purple sea urchin</name>
    <dbReference type="NCBI Taxonomy" id="7668"/>
    <lineage>
        <taxon>Eukaryota</taxon>
        <taxon>Metazoa</taxon>
        <taxon>Echinodermata</taxon>
        <taxon>Eleutherozoa</taxon>
        <taxon>Echinozoa</taxon>
        <taxon>Echinoidea</taxon>
        <taxon>Euechinoidea</taxon>
        <taxon>Echinacea</taxon>
        <taxon>Camarodonta</taxon>
        <taxon>Echinidea</taxon>
        <taxon>Strongylocentrotidae</taxon>
        <taxon>Strongylocentrotus</taxon>
    </lineage>
</organism>
<dbReference type="PANTHER" id="PTHR12691">
    <property type="entry name" value="MEDIATOR OF RNA POLYMERASE II TRANSCRIPTION SUBUNIT 23"/>
    <property type="match status" value="1"/>
</dbReference>
<dbReference type="RefSeq" id="XP_030839199.1">
    <property type="nucleotide sequence ID" value="XM_030983339.1"/>
</dbReference>
<dbReference type="OMA" id="QKHQKQR"/>
<name>A0A7M7SXT8_STRPU</name>
<dbReference type="Proteomes" id="UP000007110">
    <property type="component" value="Unassembled WGS sequence"/>
</dbReference>
<evidence type="ECO:0000256" key="7">
    <source>
        <dbReference type="ARBA" id="ARBA00031961"/>
    </source>
</evidence>
<dbReference type="GO" id="GO:0006357">
    <property type="term" value="P:regulation of transcription by RNA polymerase II"/>
    <property type="evidence" value="ECO:0000318"/>
    <property type="project" value="GO_Central"/>
</dbReference>
<keyword evidence="5" id="KW-0804">Transcription</keyword>
<dbReference type="PANTHER" id="PTHR12691:SF10">
    <property type="entry name" value="MEDIATOR OF RNA POLYMERASE II TRANSCRIPTION SUBUNIT 23"/>
    <property type="match status" value="1"/>
</dbReference>
<keyword evidence="4" id="KW-0805">Transcription regulation</keyword>
<dbReference type="InterPro" id="IPR021629">
    <property type="entry name" value="Mediator_Med23"/>
</dbReference>
<proteinExistence type="inferred from homology"/>
<dbReference type="GO" id="GO:0016592">
    <property type="term" value="C:mediator complex"/>
    <property type="evidence" value="ECO:0000318"/>
    <property type="project" value="GO_Central"/>
</dbReference>
<reference evidence="8" key="2">
    <citation type="submission" date="2021-01" db="UniProtKB">
        <authorList>
            <consortium name="EnsemblMetazoa"/>
        </authorList>
    </citation>
    <scope>IDENTIFICATION</scope>
</reference>
<accession>A0A7M7SXT8</accession>
<sequence>MAVTVGMEQQLHEMLADVLRTTAIEEAFAGFVCTQDSEKNKIIVCYENFMRFWTTIPAESQDRMLKQYVNHIHTLTSHQRVRILCDILANAVEKGLIPAKLVCEALLTSKDLDYKSSYMWCQSFHIIQKIINSADYKGCRDVLRLVLETIKDIPKSVNVSTGRQLDAVTKVVLHIIDRNNCLLPAYFAETEILKLFPENGPAKHWAIGEELANYVDSFRPVANLVTITGRSLLLPVIGHSNNTSNSWRLDPVTLAFPTRGLLPFEPETIKPQTGLLRYVLKQPYSRDMICTILALNKGQKQKSVPLEEEIANLLIIAMEKAELQDGNQSNWPMAPWQHLSTQLIIFALFQFVSFPSMVESLRQKLSGRNIRKGRDRLMWVLLQFISGSLKKAPLSDFLPVLSLADLLYPEKKGLPLPDINQSMCTHVFSMACIWNHLDHKKEKEKEKEKSTLQRPPPPAIKTHLEYLQQTYKTQHLPLSDFRIALQLNAYSTVDEMLTRPLQTLVDYIYCTNANSTVPLPGPATCVAVGLTAPIPLSLLDSLTVHAKMSVIHLIVNKILQWHKHPGTALSPALVETYSRLLAYIEIESLGIKGFTCSVFPKVCEVRAWGILNTLLELLSYRLHHIQPHFRVQLLCNLHNLSTLPQANHNQLFYCIESTALRIITSLGSAEVQPQLSRFLNQPKQLLSQESEELNRAVVLTLARAMHVTGSQTLSGSWCTDILSTLVSNTPHSWASHTLKCFPSALQSFFEQHNMPTEMRGLKRAIEDEYNRWTSMISEAERLHHFSNPSTPPYFLCIIWKMLLVMDTERITPTVVKILELIGPRGLSRHIRTFADYLVCEFSTSAGGQHVNMCVEKLNAMVWKLNIITLDRLVLSLALRSHEGNEAQVGFFIIQLLILKPNEFRTRVSDFVKENSPEHWTQSDWHSKHMAYHRKYPEKFFYEGLCEETGATLTTTPQYLPVYFSNVCLRFLPVFDILIHRFLELPPVTKSLETILEHLGCLFKFHDRPVTYLFNTLHYYEKKLRERPGLRRKLVGVIIGAQKGIRPNNWCLTQAYQDFLAKGPEDFVWSPEHDYYHNVIKRLVDTLLDKSPFPVFDWRFNEFPNISAHALHCVCVELMALSINPKVVGDALLDVVLKNPSELPRENVMIWINAIALVLTSLPETYCEMIQTRIVEVICREPLAGSKVNPMTPRSNLNHMFAEFSFASAHPLFTEGESAYVIAITHAIWHHSNIGQLTPLPQFLREQVKPHVKTEDQFLFICHIVGPFLQRFHEERTRCLMEIAIELYDMLQSVDRHSQQITHADTICDFFYHMKYMFTGDGVKADAEKVIRGLKPPLRTKMRFISKGVESLAVSSRPAPYSINAL</sequence>
<dbReference type="GO" id="GO:0005667">
    <property type="term" value="C:transcription regulator complex"/>
    <property type="evidence" value="ECO:0000318"/>
    <property type="project" value="GO_Central"/>
</dbReference>
<comment type="subcellular location">
    <subcellularLocation>
        <location evidence="1">Nucleus</location>
    </subcellularLocation>
</comment>
<dbReference type="InParanoid" id="A0A7M7SXT8"/>
<dbReference type="CTD" id="9439"/>
<reference evidence="9" key="1">
    <citation type="submission" date="2015-02" db="EMBL/GenBank/DDBJ databases">
        <title>Genome sequencing for Strongylocentrotus purpuratus.</title>
        <authorList>
            <person name="Murali S."/>
            <person name="Liu Y."/>
            <person name="Vee V."/>
            <person name="English A."/>
            <person name="Wang M."/>
            <person name="Skinner E."/>
            <person name="Han Y."/>
            <person name="Muzny D.M."/>
            <person name="Worley K.C."/>
            <person name="Gibbs R.A."/>
        </authorList>
    </citation>
    <scope>NUCLEOTIDE SEQUENCE</scope>
</reference>
<evidence type="ECO:0000313" key="8">
    <source>
        <dbReference type="EnsemblMetazoa" id="XP_030839199"/>
    </source>
</evidence>
<keyword evidence="6" id="KW-0539">Nucleus</keyword>
<dbReference type="FunCoup" id="A0A7M7SXT8">
    <property type="interactions" value="1731"/>
</dbReference>
<comment type="similarity">
    <text evidence="2">Belongs to the Mediator complex subunit 23 family.</text>
</comment>
<dbReference type="Pfam" id="PF11573">
    <property type="entry name" value="Med23"/>
    <property type="match status" value="1"/>
</dbReference>
<evidence type="ECO:0000256" key="4">
    <source>
        <dbReference type="ARBA" id="ARBA00023015"/>
    </source>
</evidence>
<dbReference type="EnsemblMetazoa" id="XM_030983339">
    <property type="protein sequence ID" value="XP_030839199"/>
    <property type="gene ID" value="LOC594548"/>
</dbReference>